<dbReference type="AlphaFoldDB" id="A0A8S1EML6"/>
<feature type="chain" id="PRO_5035849182" description="DOMON domain-containing protein" evidence="1">
    <location>
        <begin position="18"/>
        <end position="203"/>
    </location>
</feature>
<reference evidence="2 3" key="1">
    <citation type="submission" date="2020-04" db="EMBL/GenBank/DDBJ databases">
        <authorList>
            <person name="Laetsch R D."/>
            <person name="Stevens L."/>
            <person name="Kumar S."/>
            <person name="Blaxter L. M."/>
        </authorList>
    </citation>
    <scope>NUCLEOTIDE SEQUENCE [LARGE SCALE GENOMIC DNA]</scope>
</reference>
<evidence type="ECO:0000313" key="3">
    <source>
        <dbReference type="Proteomes" id="UP000494206"/>
    </source>
</evidence>
<keyword evidence="1" id="KW-0732">Signal</keyword>
<feature type="signal peptide" evidence="1">
    <location>
        <begin position="1"/>
        <end position="17"/>
    </location>
</feature>
<sequence>MQLTVFLLFIIFHVAHFAAITTIEELCANDKPCYGFPENCNMDDCSVILSFRKGYMDFLFRDTDFSIVIGFHSEKNGVLDSVYLVCFPGTSKCFLGDPTVDEAFKIKNKIDVEMTELDEINGDFLYSIPHVIFETGPGMTYFAAKNKVITNFKVQNGRPMHLISGNAPTTNLKTESPDTGAKPLSDLFVRYEQQMDESDDRQG</sequence>
<dbReference type="Proteomes" id="UP000494206">
    <property type="component" value="Unassembled WGS sequence"/>
</dbReference>
<gene>
    <name evidence="2" type="ORF">CBOVIS_LOCUS3626</name>
</gene>
<proteinExistence type="predicted"/>
<protein>
    <recommendedName>
        <fullName evidence="4">DOMON domain-containing protein</fullName>
    </recommendedName>
</protein>
<keyword evidence="3" id="KW-1185">Reference proteome</keyword>
<comment type="caution">
    <text evidence="2">The sequence shown here is derived from an EMBL/GenBank/DDBJ whole genome shotgun (WGS) entry which is preliminary data.</text>
</comment>
<dbReference type="EMBL" id="CADEPM010000002">
    <property type="protein sequence ID" value="CAB3400758.1"/>
    <property type="molecule type" value="Genomic_DNA"/>
</dbReference>
<evidence type="ECO:0008006" key="4">
    <source>
        <dbReference type="Google" id="ProtNLM"/>
    </source>
</evidence>
<organism evidence="2 3">
    <name type="scientific">Caenorhabditis bovis</name>
    <dbReference type="NCBI Taxonomy" id="2654633"/>
    <lineage>
        <taxon>Eukaryota</taxon>
        <taxon>Metazoa</taxon>
        <taxon>Ecdysozoa</taxon>
        <taxon>Nematoda</taxon>
        <taxon>Chromadorea</taxon>
        <taxon>Rhabditida</taxon>
        <taxon>Rhabditina</taxon>
        <taxon>Rhabditomorpha</taxon>
        <taxon>Rhabditoidea</taxon>
        <taxon>Rhabditidae</taxon>
        <taxon>Peloderinae</taxon>
        <taxon>Caenorhabditis</taxon>
    </lineage>
</organism>
<evidence type="ECO:0000256" key="1">
    <source>
        <dbReference type="SAM" id="SignalP"/>
    </source>
</evidence>
<name>A0A8S1EML6_9PELO</name>
<evidence type="ECO:0000313" key="2">
    <source>
        <dbReference type="EMBL" id="CAB3400758.1"/>
    </source>
</evidence>
<accession>A0A8S1EML6</accession>